<dbReference type="Proteomes" id="UP000076154">
    <property type="component" value="Unassembled WGS sequence"/>
</dbReference>
<evidence type="ECO:0000256" key="1">
    <source>
        <dbReference type="ARBA" id="ARBA00004395"/>
    </source>
</evidence>
<dbReference type="GO" id="GO:0000139">
    <property type="term" value="C:Golgi membrane"/>
    <property type="evidence" value="ECO:0007669"/>
    <property type="project" value="UniProtKB-SubCell"/>
</dbReference>
<protein>
    <recommendedName>
        <fullName evidence="2">Conserved oligomeric Golgi complex subunit 5</fullName>
    </recommendedName>
</protein>
<keyword evidence="9" id="KW-1185">Reference proteome</keyword>
<dbReference type="EMBL" id="LUEZ02000041">
    <property type="protein sequence ID" value="RDB25440.1"/>
    <property type="molecule type" value="Genomic_DNA"/>
</dbReference>
<dbReference type="PANTHER" id="PTHR13228:SF3">
    <property type="entry name" value="CONSERVED OLIGOMERIC GOLGI COMPLEX SUBUNIT 5"/>
    <property type="match status" value="1"/>
</dbReference>
<evidence type="ECO:0000259" key="6">
    <source>
        <dbReference type="Pfam" id="PF10392"/>
    </source>
</evidence>
<name>A0A369JW27_HYPMA</name>
<feature type="region of interest" description="Disordered" evidence="5">
    <location>
        <begin position="343"/>
        <end position="364"/>
    </location>
</feature>
<evidence type="ECO:0000256" key="2">
    <source>
        <dbReference type="ARBA" id="ARBA00020974"/>
    </source>
</evidence>
<comment type="subcellular location">
    <subcellularLocation>
        <location evidence="1">Golgi apparatus membrane</location>
        <topology evidence="1">Peripheral membrane protein</topology>
    </subcellularLocation>
</comment>
<evidence type="ECO:0000256" key="5">
    <source>
        <dbReference type="SAM" id="MobiDB-lite"/>
    </source>
</evidence>
<dbReference type="Pfam" id="PF20649">
    <property type="entry name" value="COG5_C"/>
    <property type="match status" value="1"/>
</dbReference>
<dbReference type="GO" id="GO:0006891">
    <property type="term" value="P:intra-Golgi vesicle-mediated transport"/>
    <property type="evidence" value="ECO:0007669"/>
    <property type="project" value="InterPro"/>
</dbReference>
<dbReference type="OrthoDB" id="18786at2759"/>
<dbReference type="InParanoid" id="A0A369JW27"/>
<dbReference type="Pfam" id="PF10392">
    <property type="entry name" value="COG5_N"/>
    <property type="match status" value="1"/>
</dbReference>
<dbReference type="InterPro" id="IPR048485">
    <property type="entry name" value="COG5_helical"/>
</dbReference>
<feature type="domain" description="Conserved oligomeric Golgi complex subunit 5 helical" evidence="7">
    <location>
        <begin position="256"/>
        <end position="471"/>
    </location>
</feature>
<dbReference type="STRING" id="39966.A0A369JW27"/>
<evidence type="ECO:0000313" key="8">
    <source>
        <dbReference type="EMBL" id="RDB25440.1"/>
    </source>
</evidence>
<organism evidence="8 9">
    <name type="scientific">Hypsizygus marmoreus</name>
    <name type="common">White beech mushroom</name>
    <name type="synonym">Agaricus marmoreus</name>
    <dbReference type="NCBI Taxonomy" id="39966"/>
    <lineage>
        <taxon>Eukaryota</taxon>
        <taxon>Fungi</taxon>
        <taxon>Dikarya</taxon>
        <taxon>Basidiomycota</taxon>
        <taxon>Agaricomycotina</taxon>
        <taxon>Agaricomycetes</taxon>
        <taxon>Agaricomycetidae</taxon>
        <taxon>Agaricales</taxon>
        <taxon>Tricholomatineae</taxon>
        <taxon>Lyophyllaceae</taxon>
        <taxon>Hypsizygus</taxon>
    </lineage>
</organism>
<evidence type="ECO:0000256" key="3">
    <source>
        <dbReference type="ARBA" id="ARBA00023034"/>
    </source>
</evidence>
<accession>A0A369JW27</accession>
<proteinExistence type="predicted"/>
<dbReference type="InterPro" id="IPR049176">
    <property type="entry name" value="COG5_N"/>
</dbReference>
<feature type="compositionally biased region" description="Basic and acidic residues" evidence="5">
    <location>
        <begin position="169"/>
        <end position="180"/>
    </location>
</feature>
<evidence type="ECO:0000256" key="4">
    <source>
        <dbReference type="ARBA" id="ARBA00023136"/>
    </source>
</evidence>
<dbReference type="PANTHER" id="PTHR13228">
    <property type="entry name" value="CONSERVED OLIGOMERIC GOLGI COMPLEX COMPONENT 5"/>
    <property type="match status" value="1"/>
</dbReference>
<feature type="domain" description="Conserved oligomeric Golgi complex subunit 5 N-terminal" evidence="6">
    <location>
        <begin position="15"/>
        <end position="161"/>
    </location>
</feature>
<dbReference type="GO" id="GO:0017119">
    <property type="term" value="C:Golgi transport complex"/>
    <property type="evidence" value="ECO:0007669"/>
    <property type="project" value="InterPro"/>
</dbReference>
<evidence type="ECO:0000313" key="9">
    <source>
        <dbReference type="Proteomes" id="UP000076154"/>
    </source>
</evidence>
<comment type="caution">
    <text evidence="8">The sequence shown here is derived from an EMBL/GenBank/DDBJ whole genome shotgun (WGS) entry which is preliminary data.</text>
</comment>
<reference evidence="8" key="1">
    <citation type="submission" date="2018-04" db="EMBL/GenBank/DDBJ databases">
        <title>Whole genome sequencing of Hypsizygus marmoreus.</title>
        <authorList>
            <person name="Choi I.-G."/>
            <person name="Min B."/>
            <person name="Kim J.-G."/>
            <person name="Kim S."/>
            <person name="Oh Y.-L."/>
            <person name="Kong W.-S."/>
            <person name="Park H."/>
            <person name="Jeong J."/>
            <person name="Song E.-S."/>
        </authorList>
    </citation>
    <scope>NUCLEOTIDE SEQUENCE [LARGE SCALE GENOMIC DNA]</scope>
    <source>
        <strain evidence="8">51987-8</strain>
    </source>
</reference>
<feature type="region of interest" description="Disordered" evidence="5">
    <location>
        <begin position="168"/>
        <end position="202"/>
    </location>
</feature>
<gene>
    <name evidence="8" type="primary">COG5</name>
    <name evidence="8" type="ORF">Hypma_008060</name>
</gene>
<dbReference type="AlphaFoldDB" id="A0A369JW27"/>
<evidence type="ECO:0000259" key="7">
    <source>
        <dbReference type="Pfam" id="PF20649"/>
    </source>
</evidence>
<dbReference type="InterPro" id="IPR019465">
    <property type="entry name" value="Cog5"/>
</dbReference>
<keyword evidence="4" id="KW-0472">Membrane</keyword>
<sequence length="882" mass="96890">MSTHVIPLSSDFTVFAIPEFDPNEYANAILAGESYPPASDSKTGGKLPLPPQDLPAKEDISVAISKLTFGIDDVSKQIKNVVAVHHEDLLSQAASANDLSGSLTSVRGGLNDLEASLEKLRLKIRVPYQSLQTNVSRLQKLQQASDVLRRTSRFVILARRLQLQMVDMDSSKVPDSKSEGRLGPSESSDSSGLLASGHGLEDEKERTIAKAALSIAELGALLDGPNIDKGSTSLDRYRNADGTASTDETSVLDIPLRSINAVAAHVPFIEEARAKVTSEMETMVLTGLSTLNQSLLASSLQTAYNLRVLPELVQNLIFDLSQAVEERIRSAFDITKISKDALARDPAASSPQSPPTYRSRVRTEPTNVTAPQFTAALWSRLEVMIEDMADCCVKVYTLEKVLKMKKDAVTQVVFLDEAMKLLENKPSATFWTSLGRSLEKHARDSAKSSTFLQQTLSAGYPKLLRLFQEFFAKIAVHTDTVYGPMSQSPETVFVLRSLSNFESLYLSRSSNKLNEAVAQAFSGGVRAPPGYNEGINIARTVANELDTARFDPLLVKSVAKNAASSLNMLLSRVDNLTVRDRSAVTLVGPMATPQQASNAQLATCLYQCWSRLEKLQDDHTETVFGALKPSVQSIFEAYEGLVEPVMTAVRRELSAIIAKLHRIDFGKAVDPMSGMGGSSFYMKDLVEKLSFIKAEVLSKFSIGEAGRAWTTSIVKFVIRNFVMHVSIARPLGESGKLRLTSDMTELEFALSAFMVENPQSKRGGNLETIGEEYRTLRALRPLLFLENALLAVPEQTAGLPPLIVLHHILVRSPMPLPHNLHGWQEAEYVRWVDEHTEREAWSLVEGGLSHWEKVSESEGKETADAKEYIDLARTVLRNAQSL</sequence>
<keyword evidence="3" id="KW-0333">Golgi apparatus</keyword>
<feature type="compositionally biased region" description="Low complexity" evidence="5">
    <location>
        <begin position="181"/>
        <end position="198"/>
    </location>
</feature>